<comment type="similarity">
    <text evidence="5">Belongs to the SAT4 family.</text>
</comment>
<evidence type="ECO:0000259" key="8">
    <source>
        <dbReference type="Pfam" id="PF20684"/>
    </source>
</evidence>
<keyword evidence="3 7" id="KW-1133">Transmembrane helix</keyword>
<evidence type="ECO:0000256" key="3">
    <source>
        <dbReference type="ARBA" id="ARBA00022989"/>
    </source>
</evidence>
<feature type="transmembrane region" description="Helical" evidence="7">
    <location>
        <begin position="184"/>
        <end position="206"/>
    </location>
</feature>
<dbReference type="OrthoDB" id="3936451at2759"/>
<feature type="transmembrane region" description="Helical" evidence="7">
    <location>
        <begin position="256"/>
        <end position="279"/>
    </location>
</feature>
<feature type="transmembrane region" description="Helical" evidence="7">
    <location>
        <begin position="98"/>
        <end position="121"/>
    </location>
</feature>
<sequence length="464" mass="51487">MESLEILVRAEVESHANRGPQIQGVVIFFIVLTTISVWLRTYCRAFVIKNFGWDDILAVIAWAFFLVYSSFSLLAVTYGSGQHVWDIPPEHVPIGLKYWWLCEPVYVVSNMALKLSIAVFLLRLSNLPMHRYIILGTLVVCEIGGIFYFLVFIFQCQPSNYFWTKYTGGTGKCINANVPVDAGYAYSAITCATDWILSLIPIWVIWNLQMTPRDKISVAVILAMGAVASTATIIRIPYLHDLSNIADFLFATVDIAIWSTAETGIGITACSVATLRPLFRSFFARTKMFGSSTKGPSNPSVAWGGYGDTKCSGYIKQKSLNDGGSRNASSGEDIEEFKLRDDIPLHSGVTTTIVTGKQKPCDDLFDDISDNCSQRRDERKAHDIDLELGHERYSRAQDLNGRVHSKRVSKHAAKWSGGKGRIRDTSDARSLSSDEDPSWGMGITKTINTKISSVRMSRVGGGKE</sequence>
<comment type="caution">
    <text evidence="9">The sequence shown here is derived from an EMBL/GenBank/DDBJ whole genome shotgun (WGS) entry which is preliminary data.</text>
</comment>
<accession>A0A8H2ZQI5</accession>
<keyword evidence="4 7" id="KW-0472">Membrane</keyword>
<evidence type="ECO:0000256" key="5">
    <source>
        <dbReference type="ARBA" id="ARBA00038359"/>
    </source>
</evidence>
<protein>
    <submittedName>
        <fullName evidence="9">F51540fa-159d-4284-8644-1abd01c5bcb6</fullName>
    </submittedName>
</protein>
<evidence type="ECO:0000313" key="10">
    <source>
        <dbReference type="Proteomes" id="UP000624404"/>
    </source>
</evidence>
<feature type="domain" description="Rhodopsin" evidence="8">
    <location>
        <begin position="39"/>
        <end position="280"/>
    </location>
</feature>
<feature type="transmembrane region" description="Helical" evidence="7">
    <location>
        <begin position="218"/>
        <end position="236"/>
    </location>
</feature>
<name>A0A8H2ZQI5_9HELO</name>
<reference evidence="9" key="1">
    <citation type="submission" date="2020-10" db="EMBL/GenBank/DDBJ databases">
        <authorList>
            <person name="Kusch S."/>
        </authorList>
    </citation>
    <scope>NUCLEOTIDE SEQUENCE</scope>
    <source>
        <strain evidence="9">SwB9</strain>
    </source>
</reference>
<proteinExistence type="inferred from homology"/>
<comment type="subcellular location">
    <subcellularLocation>
        <location evidence="1">Membrane</location>
        <topology evidence="1">Multi-pass membrane protein</topology>
    </subcellularLocation>
</comment>
<evidence type="ECO:0000256" key="7">
    <source>
        <dbReference type="SAM" id="Phobius"/>
    </source>
</evidence>
<feature type="region of interest" description="Disordered" evidence="6">
    <location>
        <begin position="402"/>
        <end position="443"/>
    </location>
</feature>
<dbReference type="InterPro" id="IPR049326">
    <property type="entry name" value="Rhodopsin_dom_fungi"/>
</dbReference>
<feature type="transmembrane region" description="Helical" evidence="7">
    <location>
        <begin position="133"/>
        <end position="154"/>
    </location>
</feature>
<dbReference type="GO" id="GO:0016020">
    <property type="term" value="C:membrane"/>
    <property type="evidence" value="ECO:0007669"/>
    <property type="project" value="UniProtKB-SubCell"/>
</dbReference>
<dbReference type="AlphaFoldDB" id="A0A8H2ZQI5"/>
<dbReference type="PANTHER" id="PTHR33048:SF96">
    <property type="entry name" value="INTEGRAL MEMBRANE PROTEIN"/>
    <property type="match status" value="1"/>
</dbReference>
<dbReference type="Pfam" id="PF20684">
    <property type="entry name" value="Fung_rhodopsin"/>
    <property type="match status" value="1"/>
</dbReference>
<evidence type="ECO:0000313" key="9">
    <source>
        <dbReference type="EMBL" id="CAD6446806.1"/>
    </source>
</evidence>
<dbReference type="InterPro" id="IPR052337">
    <property type="entry name" value="SAT4-like"/>
</dbReference>
<evidence type="ECO:0000256" key="1">
    <source>
        <dbReference type="ARBA" id="ARBA00004141"/>
    </source>
</evidence>
<organism evidence="9 10">
    <name type="scientific">Sclerotinia trifoliorum</name>
    <dbReference type="NCBI Taxonomy" id="28548"/>
    <lineage>
        <taxon>Eukaryota</taxon>
        <taxon>Fungi</taxon>
        <taxon>Dikarya</taxon>
        <taxon>Ascomycota</taxon>
        <taxon>Pezizomycotina</taxon>
        <taxon>Leotiomycetes</taxon>
        <taxon>Helotiales</taxon>
        <taxon>Sclerotiniaceae</taxon>
        <taxon>Sclerotinia</taxon>
    </lineage>
</organism>
<dbReference type="EMBL" id="CAJHIA010000021">
    <property type="protein sequence ID" value="CAD6446806.1"/>
    <property type="molecule type" value="Genomic_DNA"/>
</dbReference>
<evidence type="ECO:0000256" key="2">
    <source>
        <dbReference type="ARBA" id="ARBA00022692"/>
    </source>
</evidence>
<evidence type="ECO:0000256" key="6">
    <source>
        <dbReference type="SAM" id="MobiDB-lite"/>
    </source>
</evidence>
<gene>
    <name evidence="9" type="ORF">SCLTRI_LOCUS6598</name>
</gene>
<feature type="transmembrane region" description="Helical" evidence="7">
    <location>
        <begin position="55"/>
        <end position="78"/>
    </location>
</feature>
<feature type="compositionally biased region" description="Basic residues" evidence="6">
    <location>
        <begin position="403"/>
        <end position="413"/>
    </location>
</feature>
<keyword evidence="10" id="KW-1185">Reference proteome</keyword>
<dbReference type="PANTHER" id="PTHR33048">
    <property type="entry name" value="PTH11-LIKE INTEGRAL MEMBRANE PROTEIN (AFU_ORTHOLOGUE AFUA_5G11245)"/>
    <property type="match status" value="1"/>
</dbReference>
<dbReference type="Proteomes" id="UP000624404">
    <property type="component" value="Unassembled WGS sequence"/>
</dbReference>
<keyword evidence="2 7" id="KW-0812">Transmembrane</keyword>
<evidence type="ECO:0000256" key="4">
    <source>
        <dbReference type="ARBA" id="ARBA00023136"/>
    </source>
</evidence>
<feature type="transmembrane region" description="Helical" evidence="7">
    <location>
        <begin position="22"/>
        <end position="43"/>
    </location>
</feature>